<feature type="region of interest" description="Disordered" evidence="1">
    <location>
        <begin position="502"/>
        <end position="659"/>
    </location>
</feature>
<protein>
    <recommendedName>
        <fullName evidence="2">DH domain-containing protein</fullName>
    </recommendedName>
</protein>
<feature type="region of interest" description="Disordered" evidence="1">
    <location>
        <begin position="746"/>
        <end position="816"/>
    </location>
</feature>
<dbReference type="AlphaFoldDB" id="A0A067SQ66"/>
<feature type="compositionally biased region" description="Low complexity" evidence="1">
    <location>
        <begin position="376"/>
        <end position="395"/>
    </location>
</feature>
<dbReference type="EMBL" id="KL142387">
    <property type="protein sequence ID" value="KDR73011.1"/>
    <property type="molecule type" value="Genomic_DNA"/>
</dbReference>
<accession>A0A067SQ66</accession>
<evidence type="ECO:0000256" key="1">
    <source>
        <dbReference type="SAM" id="MobiDB-lite"/>
    </source>
</evidence>
<dbReference type="SUPFAM" id="SSF48065">
    <property type="entry name" value="DBL homology domain (DH-domain)"/>
    <property type="match status" value="1"/>
</dbReference>
<feature type="compositionally biased region" description="Basic and acidic residues" evidence="1">
    <location>
        <begin position="746"/>
        <end position="760"/>
    </location>
</feature>
<feature type="compositionally biased region" description="Basic and acidic residues" evidence="1">
    <location>
        <begin position="283"/>
        <end position="293"/>
    </location>
</feature>
<evidence type="ECO:0000313" key="3">
    <source>
        <dbReference type="EMBL" id="KDR73011.1"/>
    </source>
</evidence>
<feature type="compositionally biased region" description="Polar residues" evidence="1">
    <location>
        <begin position="634"/>
        <end position="651"/>
    </location>
</feature>
<dbReference type="PANTHER" id="PTHR12673:SF159">
    <property type="entry name" value="LD03170P"/>
    <property type="match status" value="1"/>
</dbReference>
<feature type="region of interest" description="Disordered" evidence="1">
    <location>
        <begin position="138"/>
        <end position="258"/>
    </location>
</feature>
<feature type="compositionally biased region" description="Polar residues" evidence="1">
    <location>
        <begin position="209"/>
        <end position="232"/>
    </location>
</feature>
<dbReference type="Gene3D" id="1.20.900.10">
    <property type="entry name" value="Dbl homology (DH) domain"/>
    <property type="match status" value="1"/>
</dbReference>
<feature type="region of interest" description="Disordered" evidence="1">
    <location>
        <begin position="376"/>
        <end position="443"/>
    </location>
</feature>
<feature type="compositionally biased region" description="Polar residues" evidence="1">
    <location>
        <begin position="1"/>
        <end position="18"/>
    </location>
</feature>
<organism evidence="3 4">
    <name type="scientific">Galerina marginata (strain CBS 339.88)</name>
    <dbReference type="NCBI Taxonomy" id="685588"/>
    <lineage>
        <taxon>Eukaryota</taxon>
        <taxon>Fungi</taxon>
        <taxon>Dikarya</taxon>
        <taxon>Basidiomycota</taxon>
        <taxon>Agaricomycotina</taxon>
        <taxon>Agaricomycetes</taxon>
        <taxon>Agaricomycetidae</taxon>
        <taxon>Agaricales</taxon>
        <taxon>Agaricineae</taxon>
        <taxon>Strophariaceae</taxon>
        <taxon>Galerina</taxon>
    </lineage>
</organism>
<sequence>MPVSRANTMRNKSRSPANPLTPNPSTPRPFLPPSHYAAAGGLTTQNHSVNDHGEPSRAKKSRSTQVNPTKKHFPNVTEALPCPDPSSSESSLVSVADNQLLASNKLSKHQRTQSGFLELEAQLLPSLRDTIDRMTRVPLRASTPFKTGAGNTEFSGRRNRDTARQISPEPRTTATSTSNEARRARSKSSPRYSPSNDALKTPNIPHIYSNETTPIIGKPSSQLKTPTRSVLKSSLRSPAPSSPQPSGPSNSPSVTGSSLRTMKSLLTRKYSETLKSPFSGNKVSREASHKDLGEIEYSTPEQFPPRIFDEMRHSPLAPEYRDQYSSTKKAFSSSIPRPRTRYYHDEPSRNPNTEDSDLDRRYEDELRDRRKLKVANAEVAVSGSSSGSDADLLNAGRQRKNDNHAHHSPIGLGVSLRRDSPSRSGLTDNRTTFQPSNPRFLPGHEKTLRFSLPMSESAGSAYSDEFNNYLAQSNQRNYDIHNVNAFSMSTKAAVGIFPQAVKSRRTHLHRPSSRSPTTRMKQESIDQESELSDRDEYSFRGPTFKERRRSSSCTPTFSASPELESDGFVPIIPPRSRSACQRRRSPSPSHSPAFPSDLQELIKSRQSLSKTSTKLKESRSSPPSPRTRHRTRDVANQQKSPGTSRTPQPTRYSRGDLHRFDICEHTQASAIAEEYRSAAARERMAFGIPPSESDEVLDNAQQHQQLSATESEMSSINASLWQEDSDDLSEGAESIFKALKYTRKEGERNNQQHAILDRTPRLSVISPSGSSTNEEHINEERWHQHDPAQHRAENSRSRDEKDSESQRGLELPSQDLPNTREGVIQEIFETEEELLRRFHICMQMFILPLRVHNSPSWIAGVPPNVARLLDWFDDIVKLHEQVYQSLCSARDTMSPATDRVSETLRPFVLKAEIYQPYLVRLADVSEEIVHHINDSASDFGQFVTLQQKAAKCEGWSFERLLMMPVNRLAEYQDLFAVCFPSIYCLMNGPHADFDTFCRGYSI</sequence>
<dbReference type="PROSITE" id="PS50010">
    <property type="entry name" value="DH_2"/>
    <property type="match status" value="1"/>
</dbReference>
<feature type="region of interest" description="Disordered" evidence="1">
    <location>
        <begin position="689"/>
        <end position="715"/>
    </location>
</feature>
<proteinExistence type="predicted"/>
<feature type="domain" description="DH" evidence="2">
    <location>
        <begin position="819"/>
        <end position="975"/>
    </location>
</feature>
<dbReference type="OrthoDB" id="1716625at2759"/>
<feature type="compositionally biased region" description="Low complexity" evidence="1">
    <location>
        <begin position="586"/>
        <end position="596"/>
    </location>
</feature>
<feature type="region of interest" description="Disordered" evidence="1">
    <location>
        <begin position="273"/>
        <end position="307"/>
    </location>
</feature>
<feature type="compositionally biased region" description="Polar residues" evidence="1">
    <location>
        <begin position="323"/>
        <end position="335"/>
    </location>
</feature>
<feature type="compositionally biased region" description="Polar residues" evidence="1">
    <location>
        <begin position="170"/>
        <end position="179"/>
    </location>
</feature>
<dbReference type="PANTHER" id="PTHR12673">
    <property type="entry name" value="FACIOGENITAL DYSPLASIA PROTEIN"/>
    <property type="match status" value="1"/>
</dbReference>
<dbReference type="InterPro" id="IPR000219">
    <property type="entry name" value="DH_dom"/>
</dbReference>
<dbReference type="STRING" id="685588.A0A067SQ66"/>
<feature type="compositionally biased region" description="Polar residues" evidence="1">
    <location>
        <begin position="273"/>
        <end position="282"/>
    </location>
</feature>
<dbReference type="InterPro" id="IPR051092">
    <property type="entry name" value="FYVE_RhoGEF_PH"/>
</dbReference>
<feature type="compositionally biased region" description="Pro residues" evidence="1">
    <location>
        <begin position="19"/>
        <end position="32"/>
    </location>
</feature>
<name>A0A067SQ66_GALM3</name>
<feature type="region of interest" description="Disordered" evidence="1">
    <location>
        <begin position="1"/>
        <end position="91"/>
    </location>
</feature>
<gene>
    <name evidence="3" type="ORF">GALMADRAFT_745308</name>
</gene>
<evidence type="ECO:0000313" key="4">
    <source>
        <dbReference type="Proteomes" id="UP000027222"/>
    </source>
</evidence>
<feature type="compositionally biased region" description="Polar residues" evidence="1">
    <location>
        <begin position="699"/>
        <end position="715"/>
    </location>
</feature>
<feature type="compositionally biased region" description="Polar residues" evidence="1">
    <location>
        <begin position="422"/>
        <end position="437"/>
    </location>
</feature>
<feature type="compositionally biased region" description="Basic and acidic residues" evidence="1">
    <location>
        <begin position="773"/>
        <end position="807"/>
    </location>
</feature>
<evidence type="ECO:0000259" key="2">
    <source>
        <dbReference type="PROSITE" id="PS50010"/>
    </source>
</evidence>
<dbReference type="HOGENOM" id="CLU_299356_0_0_1"/>
<dbReference type="GO" id="GO:0005085">
    <property type="term" value="F:guanyl-nucleotide exchange factor activity"/>
    <property type="evidence" value="ECO:0007669"/>
    <property type="project" value="InterPro"/>
</dbReference>
<feature type="region of interest" description="Disordered" evidence="1">
    <location>
        <begin position="319"/>
        <end position="361"/>
    </location>
</feature>
<dbReference type="InterPro" id="IPR035899">
    <property type="entry name" value="DBL_dom_sf"/>
</dbReference>
<feature type="compositionally biased region" description="Polar residues" evidence="1">
    <location>
        <begin position="187"/>
        <end position="198"/>
    </location>
</feature>
<dbReference type="Pfam" id="PF00621">
    <property type="entry name" value="RhoGEF"/>
    <property type="match status" value="1"/>
</dbReference>
<reference evidence="4" key="1">
    <citation type="journal article" date="2014" name="Proc. Natl. Acad. Sci. U.S.A.">
        <title>Extensive sampling of basidiomycete genomes demonstrates inadequacy of the white-rot/brown-rot paradigm for wood decay fungi.</title>
        <authorList>
            <person name="Riley R."/>
            <person name="Salamov A.A."/>
            <person name="Brown D.W."/>
            <person name="Nagy L.G."/>
            <person name="Floudas D."/>
            <person name="Held B.W."/>
            <person name="Levasseur A."/>
            <person name="Lombard V."/>
            <person name="Morin E."/>
            <person name="Otillar R."/>
            <person name="Lindquist E.A."/>
            <person name="Sun H."/>
            <person name="LaButti K.M."/>
            <person name="Schmutz J."/>
            <person name="Jabbour D."/>
            <person name="Luo H."/>
            <person name="Baker S.E."/>
            <person name="Pisabarro A.G."/>
            <person name="Walton J.D."/>
            <person name="Blanchette R.A."/>
            <person name="Henrissat B."/>
            <person name="Martin F."/>
            <person name="Cullen D."/>
            <person name="Hibbett D.S."/>
            <person name="Grigoriev I.V."/>
        </authorList>
    </citation>
    <scope>NUCLEOTIDE SEQUENCE [LARGE SCALE GENOMIC DNA]</scope>
    <source>
        <strain evidence="4">CBS 339.88</strain>
    </source>
</reference>
<feature type="compositionally biased region" description="Basic residues" evidence="1">
    <location>
        <begin position="502"/>
        <end position="512"/>
    </location>
</feature>
<dbReference type="Proteomes" id="UP000027222">
    <property type="component" value="Unassembled WGS sequence"/>
</dbReference>
<keyword evidence="4" id="KW-1185">Reference proteome</keyword>
<dbReference type="GO" id="GO:0005737">
    <property type="term" value="C:cytoplasm"/>
    <property type="evidence" value="ECO:0007669"/>
    <property type="project" value="TreeGrafter"/>
</dbReference>